<evidence type="ECO:0000313" key="1">
    <source>
        <dbReference type="EMBL" id="KAJ3503444.1"/>
    </source>
</evidence>
<keyword evidence="2" id="KW-1185">Reference proteome</keyword>
<organism evidence="1 2">
    <name type="scientific">Fusarium decemcellulare</name>
    <dbReference type="NCBI Taxonomy" id="57161"/>
    <lineage>
        <taxon>Eukaryota</taxon>
        <taxon>Fungi</taxon>
        <taxon>Dikarya</taxon>
        <taxon>Ascomycota</taxon>
        <taxon>Pezizomycotina</taxon>
        <taxon>Sordariomycetes</taxon>
        <taxon>Hypocreomycetidae</taxon>
        <taxon>Hypocreales</taxon>
        <taxon>Nectriaceae</taxon>
        <taxon>Fusarium</taxon>
        <taxon>Fusarium decemcellulare species complex</taxon>
    </lineage>
</organism>
<dbReference type="EMBL" id="JANRMS010005168">
    <property type="protein sequence ID" value="KAJ3503444.1"/>
    <property type="molecule type" value="Genomic_DNA"/>
</dbReference>
<gene>
    <name evidence="1" type="ORF">NM208_g16513</name>
</gene>
<accession>A0ACC1RDD3</accession>
<dbReference type="Proteomes" id="UP001148629">
    <property type="component" value="Unassembled WGS sequence"/>
</dbReference>
<name>A0ACC1RDD3_9HYPO</name>
<protein>
    <submittedName>
        <fullName evidence="1">Uncharacterized protein</fullName>
    </submittedName>
</protein>
<proteinExistence type="predicted"/>
<evidence type="ECO:0000313" key="2">
    <source>
        <dbReference type="Proteomes" id="UP001148629"/>
    </source>
</evidence>
<comment type="caution">
    <text evidence="1">The sequence shown here is derived from an EMBL/GenBank/DDBJ whole genome shotgun (WGS) entry which is preliminary data.</text>
</comment>
<sequence length="183" mass="20434">MAETVIRKACDRCHAQKLSCKRYNDEACERCVRLKTECKSSPSLRYRKQQQTQQQQLLDNQQQQLSTASSTPSTARRSPKRRRTDSEGDPSLVAPDADGLAPKSHLLPVTPDPVLDTGDFNFGFDQLAFFPPQQHLSHAELLPGEGLHHHHPVFAAAADSWDPRQQLYSCAAAATPEEQKLCT</sequence>
<reference evidence="1" key="1">
    <citation type="submission" date="2022-08" db="EMBL/GenBank/DDBJ databases">
        <title>Genome Sequence of Fusarium decemcellulare.</title>
        <authorList>
            <person name="Buettner E."/>
        </authorList>
    </citation>
    <scope>NUCLEOTIDE SEQUENCE</scope>
    <source>
        <strain evidence="1">Babe19</strain>
    </source>
</reference>